<accession>A0A7C9FC30</accession>
<dbReference type="EMBL" id="WHLY01000004">
    <property type="protein sequence ID" value="MPR37344.1"/>
    <property type="molecule type" value="Genomic_DNA"/>
</dbReference>
<evidence type="ECO:0000313" key="2">
    <source>
        <dbReference type="Proteomes" id="UP000479293"/>
    </source>
</evidence>
<organism evidence="1 2">
    <name type="scientific">Salmonirosea aquatica</name>
    <dbReference type="NCBI Taxonomy" id="2654236"/>
    <lineage>
        <taxon>Bacteria</taxon>
        <taxon>Pseudomonadati</taxon>
        <taxon>Bacteroidota</taxon>
        <taxon>Cytophagia</taxon>
        <taxon>Cytophagales</taxon>
        <taxon>Spirosomataceae</taxon>
        <taxon>Salmonirosea</taxon>
    </lineage>
</organism>
<proteinExistence type="predicted"/>
<gene>
    <name evidence="1" type="ORF">GBK04_29465</name>
</gene>
<keyword evidence="2" id="KW-1185">Reference proteome</keyword>
<evidence type="ECO:0000313" key="1">
    <source>
        <dbReference type="EMBL" id="MPR37344.1"/>
    </source>
</evidence>
<comment type="caution">
    <text evidence="1">The sequence shown here is derived from an EMBL/GenBank/DDBJ whole genome shotgun (WGS) entry which is preliminary data.</text>
</comment>
<dbReference type="AlphaFoldDB" id="A0A7C9FC30"/>
<dbReference type="Proteomes" id="UP000479293">
    <property type="component" value="Unassembled WGS sequence"/>
</dbReference>
<name>A0A7C9FC30_9BACT</name>
<protein>
    <recommendedName>
        <fullName evidence="3">Siderophore-interacting protein</fullName>
    </recommendedName>
</protein>
<sequence length="169" mass="19094">MEAVQKGSLSGLEKLFIKSGKITAIRVWNGGDLHELDIHLPDVEFEKWDKARSIKCRISALHYADYTPALWDIVAKKCTLYIDTSHRGQGSVWARKQRAGNSFYYAKIEVEEHFPIAGKSLVFIGDQTSIGHFCSIQQLAEKNVETSGFIAFDNKLTADEFSKNCAWLH</sequence>
<evidence type="ECO:0008006" key="3">
    <source>
        <dbReference type="Google" id="ProtNLM"/>
    </source>
</evidence>
<dbReference type="RefSeq" id="WP_152766754.1">
    <property type="nucleotide sequence ID" value="NZ_WHLY01000004.1"/>
</dbReference>
<reference evidence="1 2" key="1">
    <citation type="submission" date="2019-10" db="EMBL/GenBank/DDBJ databases">
        <title>Draft Genome Sequence of Cytophagaceae sp. SJW1-29.</title>
        <authorList>
            <person name="Choi A."/>
        </authorList>
    </citation>
    <scope>NUCLEOTIDE SEQUENCE [LARGE SCALE GENOMIC DNA]</scope>
    <source>
        <strain evidence="1 2">SJW1-29</strain>
    </source>
</reference>